<dbReference type="Proteomes" id="UP000789901">
    <property type="component" value="Unassembled WGS sequence"/>
</dbReference>
<name>A0ABN7WHA6_GIGMA</name>
<reference evidence="1 2" key="1">
    <citation type="submission" date="2021-06" db="EMBL/GenBank/DDBJ databases">
        <authorList>
            <person name="Kallberg Y."/>
            <person name="Tangrot J."/>
            <person name="Rosling A."/>
        </authorList>
    </citation>
    <scope>NUCLEOTIDE SEQUENCE [LARGE SCALE GENOMIC DNA]</scope>
    <source>
        <strain evidence="1 2">120-4 pot B 10/14</strain>
    </source>
</reference>
<keyword evidence="2" id="KW-1185">Reference proteome</keyword>
<comment type="caution">
    <text evidence="1">The sequence shown here is derived from an EMBL/GenBank/DDBJ whole genome shotgun (WGS) entry which is preliminary data.</text>
</comment>
<proteinExistence type="predicted"/>
<gene>
    <name evidence="1" type="ORF">GMARGA_LOCUS31014</name>
</gene>
<feature type="non-terminal residue" evidence="1">
    <location>
        <position position="109"/>
    </location>
</feature>
<organism evidence="1 2">
    <name type="scientific">Gigaspora margarita</name>
    <dbReference type="NCBI Taxonomy" id="4874"/>
    <lineage>
        <taxon>Eukaryota</taxon>
        <taxon>Fungi</taxon>
        <taxon>Fungi incertae sedis</taxon>
        <taxon>Mucoromycota</taxon>
        <taxon>Glomeromycotina</taxon>
        <taxon>Glomeromycetes</taxon>
        <taxon>Diversisporales</taxon>
        <taxon>Gigasporaceae</taxon>
        <taxon>Gigaspora</taxon>
    </lineage>
</organism>
<sequence length="109" mass="13515">MYGARTWAKEKRNQLAYRLNWMVFEPVRKLLQRTGYVLLSESNWCSMIKWTQNPKYYLDTEKNFIYRRFVKKDKLEPHDIEIHNLLPKDWWYGDKAFQEHPNKRSINFI</sequence>
<dbReference type="EMBL" id="CAJVQB010045165">
    <property type="protein sequence ID" value="CAG8832351.1"/>
    <property type="molecule type" value="Genomic_DNA"/>
</dbReference>
<evidence type="ECO:0000313" key="2">
    <source>
        <dbReference type="Proteomes" id="UP000789901"/>
    </source>
</evidence>
<accession>A0ABN7WHA6</accession>
<evidence type="ECO:0000313" key="1">
    <source>
        <dbReference type="EMBL" id="CAG8832351.1"/>
    </source>
</evidence>
<protein>
    <submittedName>
        <fullName evidence="1">37950_t:CDS:1</fullName>
    </submittedName>
</protein>